<dbReference type="Pfam" id="PF00126">
    <property type="entry name" value="HTH_1"/>
    <property type="match status" value="1"/>
</dbReference>
<dbReference type="Proteomes" id="UP000472580">
    <property type="component" value="Unassembled WGS sequence"/>
</dbReference>
<dbReference type="Gene3D" id="3.40.190.290">
    <property type="match status" value="1"/>
</dbReference>
<dbReference type="GO" id="GO:0003677">
    <property type="term" value="F:DNA binding"/>
    <property type="evidence" value="ECO:0007669"/>
    <property type="project" value="UniProtKB-KW"/>
</dbReference>
<dbReference type="SUPFAM" id="SSF53850">
    <property type="entry name" value="Periplasmic binding protein-like II"/>
    <property type="match status" value="1"/>
</dbReference>
<organism evidence="6 7">
    <name type="scientific">Parasutterella muris</name>
    <dbReference type="NCBI Taxonomy" id="2565572"/>
    <lineage>
        <taxon>Bacteria</taxon>
        <taxon>Pseudomonadati</taxon>
        <taxon>Pseudomonadota</taxon>
        <taxon>Betaproteobacteria</taxon>
        <taxon>Burkholderiales</taxon>
        <taxon>Sutterellaceae</taxon>
        <taxon>Parasutterella</taxon>
    </lineage>
</organism>
<keyword evidence="7" id="KW-1185">Reference proteome</keyword>
<dbReference type="InterPro" id="IPR036390">
    <property type="entry name" value="WH_DNA-bd_sf"/>
</dbReference>
<evidence type="ECO:0000256" key="2">
    <source>
        <dbReference type="ARBA" id="ARBA00023015"/>
    </source>
</evidence>
<dbReference type="GO" id="GO:0003700">
    <property type="term" value="F:DNA-binding transcription factor activity"/>
    <property type="evidence" value="ECO:0007669"/>
    <property type="project" value="InterPro"/>
</dbReference>
<evidence type="ECO:0000256" key="1">
    <source>
        <dbReference type="ARBA" id="ARBA00009437"/>
    </source>
</evidence>
<dbReference type="PANTHER" id="PTHR30537:SF5">
    <property type="entry name" value="HTH-TYPE TRANSCRIPTIONAL ACTIVATOR TTDR-RELATED"/>
    <property type="match status" value="1"/>
</dbReference>
<accession>A0A6L6YKB0</accession>
<dbReference type="InterPro" id="IPR000847">
    <property type="entry name" value="LysR_HTH_N"/>
</dbReference>
<sequence>MLRNNLGNLRYFIAFAELQRISAVAVRFDVNESTVSRALRAFQEEVGHPLFSQNGRKLNLTDYGLMVYNRLSGPLKSLDEAYDNISKVEHEIKGTIRLSTAAGFASTHLVNLLDRFCEIYPGVRFETRVDSGLTALRSCKVDIITLTSVPDKSDDLVMIERGINTYEAVASPDFIEKFAPLDTVEDLKKVRVFAYGGRERESTKFLYRGTEKKPIVCLDYFSSDSLWTIKKAVLEGKGVAIDIPRFFCLEEIEKGTLVPILGIWRKPTAPLFTVLTKTSWNTPRFRIFAQWFSEESRRIYQSRRL</sequence>
<evidence type="ECO:0000313" key="7">
    <source>
        <dbReference type="Proteomes" id="UP000472580"/>
    </source>
</evidence>
<evidence type="ECO:0000313" key="6">
    <source>
        <dbReference type="EMBL" id="MVX57203.1"/>
    </source>
</evidence>
<dbReference type="Pfam" id="PF03466">
    <property type="entry name" value="LysR_substrate"/>
    <property type="match status" value="1"/>
</dbReference>
<name>A0A6L6YKB0_9BURK</name>
<dbReference type="Gene3D" id="1.10.10.10">
    <property type="entry name" value="Winged helix-like DNA-binding domain superfamily/Winged helix DNA-binding domain"/>
    <property type="match status" value="1"/>
</dbReference>
<keyword evidence="2" id="KW-0805">Transcription regulation</keyword>
<reference evidence="6 7" key="1">
    <citation type="submission" date="2019-12" db="EMBL/GenBank/DDBJ databases">
        <title>Microbes associate with the intestines of laboratory mice.</title>
        <authorList>
            <person name="Navarre W."/>
            <person name="Wong E."/>
        </authorList>
    </citation>
    <scope>NUCLEOTIDE SEQUENCE [LARGE SCALE GENOMIC DNA]</scope>
    <source>
        <strain evidence="6 7">NM82_D38</strain>
    </source>
</reference>
<comment type="caution">
    <text evidence="6">The sequence shown here is derived from an EMBL/GenBank/DDBJ whole genome shotgun (WGS) entry which is preliminary data.</text>
</comment>
<keyword evidence="3" id="KW-0238">DNA-binding</keyword>
<dbReference type="SUPFAM" id="SSF46785">
    <property type="entry name" value="Winged helix' DNA-binding domain"/>
    <property type="match status" value="1"/>
</dbReference>
<evidence type="ECO:0000259" key="5">
    <source>
        <dbReference type="PROSITE" id="PS50931"/>
    </source>
</evidence>
<evidence type="ECO:0000256" key="3">
    <source>
        <dbReference type="ARBA" id="ARBA00023125"/>
    </source>
</evidence>
<dbReference type="InterPro" id="IPR058163">
    <property type="entry name" value="LysR-type_TF_proteobact-type"/>
</dbReference>
<dbReference type="OrthoDB" id="5525645at2"/>
<dbReference type="RefSeq" id="WP_160335629.1">
    <property type="nucleotide sequence ID" value="NZ_WSRP01000024.1"/>
</dbReference>
<comment type="similarity">
    <text evidence="1">Belongs to the LysR transcriptional regulatory family.</text>
</comment>
<keyword evidence="4" id="KW-0804">Transcription</keyword>
<dbReference type="PANTHER" id="PTHR30537">
    <property type="entry name" value="HTH-TYPE TRANSCRIPTIONAL REGULATOR"/>
    <property type="match status" value="1"/>
</dbReference>
<dbReference type="PROSITE" id="PS50931">
    <property type="entry name" value="HTH_LYSR"/>
    <property type="match status" value="1"/>
</dbReference>
<dbReference type="InterPro" id="IPR005119">
    <property type="entry name" value="LysR_subst-bd"/>
</dbReference>
<dbReference type="InterPro" id="IPR036388">
    <property type="entry name" value="WH-like_DNA-bd_sf"/>
</dbReference>
<evidence type="ECO:0000256" key="4">
    <source>
        <dbReference type="ARBA" id="ARBA00023163"/>
    </source>
</evidence>
<proteinExistence type="inferred from homology"/>
<protein>
    <submittedName>
        <fullName evidence="6">LysR family transcriptional regulator</fullName>
    </submittedName>
</protein>
<dbReference type="AlphaFoldDB" id="A0A6L6YKB0"/>
<dbReference type="EMBL" id="WSRP01000024">
    <property type="protein sequence ID" value="MVX57203.1"/>
    <property type="molecule type" value="Genomic_DNA"/>
</dbReference>
<feature type="domain" description="HTH lysR-type" evidence="5">
    <location>
        <begin position="9"/>
        <end position="61"/>
    </location>
</feature>
<gene>
    <name evidence="6" type="ORF">E5987_08275</name>
</gene>